<sequence length="793" mass="90142">MAGNLSFHKHLVFQVSLFVTVVLVVTITYLSSYISHQQSEAASQQLRHQAEIVAENLASAVSSYVISRNYTLIEEILLKAAKFDSIYSMQVMDVDGHTLSDVAKGDNSEITPRFNKIKYKVPVMHEVIITQTNESMVIFSPIDLGDVVGWVRIVFRLDRIRQAKMSIWINNLTNGFFIAVITIVILMFFLRKPVVSIRKYTDFADKLNEYNGDVIKVDRSSVEMSRLGVALNSASTNLYEHHETLQDILNEVERVAAIAEHSTDIIISMSSEQSVEYINETAKNIINSIFPEYKELYILKILPDNIEEIFSRCMSDDISFSNIESYVKDRIFLWKFTPLCSQKVLHCHAVDITERKQVEEKLAHSENFDLLTNLPNRTLALDRLIQSIKRSRRLNSHVGIMFLGVDRFKSVNDTLGHSSGDKIIRKISARLTSCLRDGDTLARFGGDIFLIILNDLRQALDIKIIAEKSLNIMLDEFDLGSKKFKLSLSIGITSCPDDETDANKLIRNADIAMHKAKENGGNIYQFYASEFNEQALIRVELESELRRALERNEFFLTYQPQIDINSNKIIGAEALIRWVNHKLGFIPPDRFISVAEDTGLIIPIGEWVLRTACNEARLWQETFGFPLRVAVNVSARQFVGHDFPQTVKRILEETGLSVNNLELEMTESLLVEDDPRVMDAINELKKLGVTLALDDFGTGYSSLSYLKRFPFDILKIDRAFIKDVMENPEDASLCKAIIAIASSLKLDVVGEGVETKEQLDFLRAIGTDIAQGYYHSKPLERELFIEYVKLFNK</sequence>
<dbReference type="Pfam" id="PF00563">
    <property type="entry name" value="EAL"/>
    <property type="match status" value="1"/>
</dbReference>
<organism evidence="4">
    <name type="scientific">hydrothermal vent metagenome</name>
    <dbReference type="NCBI Taxonomy" id="652676"/>
    <lineage>
        <taxon>unclassified sequences</taxon>
        <taxon>metagenomes</taxon>
        <taxon>ecological metagenomes</taxon>
    </lineage>
</organism>
<evidence type="ECO:0000313" key="4">
    <source>
        <dbReference type="EMBL" id="VAW64474.1"/>
    </source>
</evidence>
<proteinExistence type="predicted"/>
<keyword evidence="1" id="KW-1133">Transmembrane helix</keyword>
<protein>
    <submittedName>
        <fullName evidence="4">Diguanylate cyclase/phosphodiesterase (GGDEF &amp; EAL domains) with PAS/PAC sensor(S)</fullName>
    </submittedName>
</protein>
<dbReference type="InterPro" id="IPR035919">
    <property type="entry name" value="EAL_sf"/>
</dbReference>
<dbReference type="NCBIfam" id="TIGR00254">
    <property type="entry name" value="GGDEF"/>
    <property type="match status" value="1"/>
</dbReference>
<dbReference type="EMBL" id="UOFI01000056">
    <property type="protein sequence ID" value="VAW64474.1"/>
    <property type="molecule type" value="Genomic_DNA"/>
</dbReference>
<dbReference type="Gene3D" id="3.30.70.270">
    <property type="match status" value="1"/>
</dbReference>
<dbReference type="CDD" id="cd01948">
    <property type="entry name" value="EAL"/>
    <property type="match status" value="1"/>
</dbReference>
<keyword evidence="1" id="KW-0472">Membrane</keyword>
<dbReference type="SMART" id="SM00267">
    <property type="entry name" value="GGDEF"/>
    <property type="match status" value="1"/>
</dbReference>
<gene>
    <name evidence="4" type="ORF">MNBD_GAMMA09-902</name>
</gene>
<dbReference type="SUPFAM" id="SSF55073">
    <property type="entry name" value="Nucleotide cyclase"/>
    <property type="match status" value="1"/>
</dbReference>
<dbReference type="PANTHER" id="PTHR44757:SF2">
    <property type="entry name" value="BIOFILM ARCHITECTURE MAINTENANCE PROTEIN MBAA"/>
    <property type="match status" value="1"/>
</dbReference>
<dbReference type="Pfam" id="PF00990">
    <property type="entry name" value="GGDEF"/>
    <property type="match status" value="1"/>
</dbReference>
<feature type="transmembrane region" description="Helical" evidence="1">
    <location>
        <begin position="12"/>
        <end position="30"/>
    </location>
</feature>
<evidence type="ECO:0000259" key="3">
    <source>
        <dbReference type="PROSITE" id="PS50887"/>
    </source>
</evidence>
<reference evidence="4" key="1">
    <citation type="submission" date="2018-06" db="EMBL/GenBank/DDBJ databases">
        <authorList>
            <person name="Zhirakovskaya E."/>
        </authorList>
    </citation>
    <scope>NUCLEOTIDE SEQUENCE</scope>
</reference>
<keyword evidence="1" id="KW-0812">Transmembrane</keyword>
<dbReference type="SMART" id="SM00052">
    <property type="entry name" value="EAL"/>
    <property type="match status" value="1"/>
</dbReference>
<dbReference type="InterPro" id="IPR029787">
    <property type="entry name" value="Nucleotide_cyclase"/>
</dbReference>
<dbReference type="Gene3D" id="3.30.450.20">
    <property type="entry name" value="PAS domain"/>
    <property type="match status" value="1"/>
</dbReference>
<dbReference type="PROSITE" id="PS50883">
    <property type="entry name" value="EAL"/>
    <property type="match status" value="1"/>
</dbReference>
<evidence type="ECO:0000259" key="2">
    <source>
        <dbReference type="PROSITE" id="PS50883"/>
    </source>
</evidence>
<dbReference type="InterPro" id="IPR052155">
    <property type="entry name" value="Biofilm_reg_signaling"/>
</dbReference>
<feature type="domain" description="EAL" evidence="2">
    <location>
        <begin position="538"/>
        <end position="792"/>
    </location>
</feature>
<dbReference type="InterPro" id="IPR001633">
    <property type="entry name" value="EAL_dom"/>
</dbReference>
<dbReference type="PROSITE" id="PS50887">
    <property type="entry name" value="GGDEF"/>
    <property type="match status" value="1"/>
</dbReference>
<dbReference type="InterPro" id="IPR043128">
    <property type="entry name" value="Rev_trsase/Diguanyl_cyclase"/>
</dbReference>
<dbReference type="FunFam" id="3.20.20.450:FF:000001">
    <property type="entry name" value="Cyclic di-GMP phosphodiesterase yahA"/>
    <property type="match status" value="1"/>
</dbReference>
<dbReference type="AlphaFoldDB" id="A0A3B0Y7E0"/>
<evidence type="ECO:0000256" key="1">
    <source>
        <dbReference type="SAM" id="Phobius"/>
    </source>
</evidence>
<dbReference type="CDD" id="cd01949">
    <property type="entry name" value="GGDEF"/>
    <property type="match status" value="1"/>
</dbReference>
<dbReference type="InterPro" id="IPR000160">
    <property type="entry name" value="GGDEF_dom"/>
</dbReference>
<dbReference type="SUPFAM" id="SSF141868">
    <property type="entry name" value="EAL domain-like"/>
    <property type="match status" value="1"/>
</dbReference>
<feature type="domain" description="GGDEF" evidence="3">
    <location>
        <begin position="396"/>
        <end position="529"/>
    </location>
</feature>
<dbReference type="Gene3D" id="3.20.20.450">
    <property type="entry name" value="EAL domain"/>
    <property type="match status" value="1"/>
</dbReference>
<dbReference type="PANTHER" id="PTHR44757">
    <property type="entry name" value="DIGUANYLATE CYCLASE DGCP"/>
    <property type="match status" value="1"/>
</dbReference>
<feature type="transmembrane region" description="Helical" evidence="1">
    <location>
        <begin position="167"/>
        <end position="190"/>
    </location>
</feature>
<accession>A0A3B0Y7E0</accession>
<name>A0A3B0Y7E0_9ZZZZ</name>